<gene>
    <name evidence="2" type="ORF">GCM10011363_01730</name>
</gene>
<name>A0ABQ1K8P7_9RHOB</name>
<dbReference type="CDD" id="cd14789">
    <property type="entry name" value="Tiki"/>
    <property type="match status" value="1"/>
</dbReference>
<evidence type="ECO:0000256" key="1">
    <source>
        <dbReference type="SAM" id="SignalP"/>
    </source>
</evidence>
<sequence length="331" mass="35901">MIIRLLSLLCCLGLGLTQPAFAACSGNDLRQTLGPEEQSRLDAEIRDTPFAQGNHWKATRGAATLHLIGTMHLADPRLDGPVSRLRDTIENADLLLLEMTSEDELALQDRLMTDPSLLLMQDTTLPELLDEADWDQMSEALNARGLPPFMAARFQPWYVSVLLAIPPCASATDLSEGGMDARIEEIAIAADVPRAALEDVETIFAAFADQPRAMQIDMMLSALVDPAISEDLFATLLASYFDEAAAEGWAMSSILAARYSPIAAEAAANIFDTMEQELLIDRNRAWIPVLLEATQAHGTVIAAFGAAHLPGQDGVLALLEAEGFTLERLPF</sequence>
<dbReference type="Proteomes" id="UP000645462">
    <property type="component" value="Unassembled WGS sequence"/>
</dbReference>
<keyword evidence="1" id="KW-0732">Signal</keyword>
<feature type="chain" id="PRO_5047359443" evidence="1">
    <location>
        <begin position="23"/>
        <end position="331"/>
    </location>
</feature>
<proteinExistence type="predicted"/>
<dbReference type="EMBL" id="BMFC01000001">
    <property type="protein sequence ID" value="GGB88782.1"/>
    <property type="molecule type" value="Genomic_DNA"/>
</dbReference>
<dbReference type="PANTHER" id="PTHR40590">
    <property type="entry name" value="CYTOPLASMIC PROTEIN-RELATED"/>
    <property type="match status" value="1"/>
</dbReference>
<comment type="caution">
    <text evidence="2">The sequence shown here is derived from an EMBL/GenBank/DDBJ whole genome shotgun (WGS) entry which is preliminary data.</text>
</comment>
<dbReference type="Pfam" id="PF01963">
    <property type="entry name" value="TraB_PrgY_gumN"/>
    <property type="match status" value="1"/>
</dbReference>
<accession>A0ABQ1K8P7</accession>
<organism evidence="2 3">
    <name type="scientific">Marivita lacus</name>
    <dbReference type="NCBI Taxonomy" id="1323742"/>
    <lineage>
        <taxon>Bacteria</taxon>
        <taxon>Pseudomonadati</taxon>
        <taxon>Pseudomonadota</taxon>
        <taxon>Alphaproteobacteria</taxon>
        <taxon>Rhodobacterales</taxon>
        <taxon>Roseobacteraceae</taxon>
        <taxon>Marivita</taxon>
    </lineage>
</organism>
<dbReference type="PANTHER" id="PTHR40590:SF1">
    <property type="entry name" value="CYTOPLASMIC PROTEIN"/>
    <property type="match status" value="1"/>
</dbReference>
<reference evidence="3" key="1">
    <citation type="journal article" date="2019" name="Int. J. Syst. Evol. Microbiol.">
        <title>The Global Catalogue of Microorganisms (GCM) 10K type strain sequencing project: providing services to taxonomists for standard genome sequencing and annotation.</title>
        <authorList>
            <consortium name="The Broad Institute Genomics Platform"/>
            <consortium name="The Broad Institute Genome Sequencing Center for Infectious Disease"/>
            <person name="Wu L."/>
            <person name="Ma J."/>
        </authorList>
    </citation>
    <scope>NUCLEOTIDE SEQUENCE [LARGE SCALE GENOMIC DNA]</scope>
    <source>
        <strain evidence="3">CGMCC 1.12478</strain>
    </source>
</reference>
<keyword evidence="3" id="KW-1185">Reference proteome</keyword>
<dbReference type="InterPro" id="IPR002816">
    <property type="entry name" value="TraB/PrgY/GumN_fam"/>
</dbReference>
<dbReference type="InterPro" id="IPR047111">
    <property type="entry name" value="YbaP-like"/>
</dbReference>
<dbReference type="PROSITE" id="PS51257">
    <property type="entry name" value="PROKAR_LIPOPROTEIN"/>
    <property type="match status" value="1"/>
</dbReference>
<evidence type="ECO:0000313" key="2">
    <source>
        <dbReference type="EMBL" id="GGB88782.1"/>
    </source>
</evidence>
<evidence type="ECO:0000313" key="3">
    <source>
        <dbReference type="Proteomes" id="UP000645462"/>
    </source>
</evidence>
<protein>
    <submittedName>
        <fullName evidence="2">TraB/GumN family protein</fullName>
    </submittedName>
</protein>
<feature type="signal peptide" evidence="1">
    <location>
        <begin position="1"/>
        <end position="22"/>
    </location>
</feature>
<dbReference type="RefSeq" id="WP_188480059.1">
    <property type="nucleotide sequence ID" value="NZ_BMFC01000001.1"/>
</dbReference>